<dbReference type="GO" id="GO:0005634">
    <property type="term" value="C:nucleus"/>
    <property type="evidence" value="ECO:0007669"/>
    <property type="project" value="UniProtKB-SubCell"/>
</dbReference>
<feature type="domain" description="C2H2-type" evidence="10">
    <location>
        <begin position="95"/>
        <end position="122"/>
    </location>
</feature>
<comment type="subcellular location">
    <subcellularLocation>
        <location evidence="1">Nucleus</location>
    </subcellularLocation>
</comment>
<keyword evidence="11" id="KW-1185">Reference proteome</keyword>
<keyword evidence="7" id="KW-0539">Nucleus</keyword>
<evidence type="ECO:0000256" key="4">
    <source>
        <dbReference type="ARBA" id="ARBA00022771"/>
    </source>
</evidence>
<feature type="domain" description="C2H2-type" evidence="10">
    <location>
        <begin position="156"/>
        <end position="183"/>
    </location>
</feature>
<dbReference type="GO" id="GO:0000981">
    <property type="term" value="F:DNA-binding transcription factor activity, RNA polymerase II-specific"/>
    <property type="evidence" value="ECO:0007669"/>
    <property type="project" value="TreeGrafter"/>
</dbReference>
<evidence type="ECO:0000256" key="2">
    <source>
        <dbReference type="ARBA" id="ARBA00022723"/>
    </source>
</evidence>
<dbReference type="AlphaFoldDB" id="A0A6J2T244"/>
<keyword evidence="5" id="KW-0862">Zinc</keyword>
<evidence type="ECO:0000313" key="11">
    <source>
        <dbReference type="Proteomes" id="UP000504634"/>
    </source>
</evidence>
<dbReference type="InterPro" id="IPR036236">
    <property type="entry name" value="Znf_C2H2_sf"/>
</dbReference>
<evidence type="ECO:0000256" key="3">
    <source>
        <dbReference type="ARBA" id="ARBA00022737"/>
    </source>
</evidence>
<dbReference type="GeneID" id="115620287"/>
<evidence type="ECO:0000256" key="6">
    <source>
        <dbReference type="ARBA" id="ARBA00023125"/>
    </source>
</evidence>
<dbReference type="RefSeq" id="XP_030369320.1">
    <property type="nucleotide sequence ID" value="XM_030513460.1"/>
</dbReference>
<evidence type="ECO:0000256" key="1">
    <source>
        <dbReference type="ARBA" id="ARBA00004123"/>
    </source>
</evidence>
<dbReference type="InterPro" id="IPR013087">
    <property type="entry name" value="Znf_C2H2_type"/>
</dbReference>
<keyword evidence="6" id="KW-0238">DNA-binding</keyword>
<dbReference type="PROSITE" id="PS00028">
    <property type="entry name" value="ZINC_FINGER_C2H2_1"/>
    <property type="match status" value="2"/>
</dbReference>
<evidence type="ECO:0000313" key="12">
    <source>
        <dbReference type="RefSeq" id="XP_030369320.1"/>
    </source>
</evidence>
<accession>A0A6J2T244</accession>
<gene>
    <name evidence="12" type="primary">LOC115620287</name>
</gene>
<keyword evidence="4 9" id="KW-0863">Zinc-finger</keyword>
<evidence type="ECO:0000256" key="7">
    <source>
        <dbReference type="ARBA" id="ARBA00023242"/>
    </source>
</evidence>
<evidence type="ECO:0000256" key="8">
    <source>
        <dbReference type="ARBA" id="ARBA00037948"/>
    </source>
</evidence>
<dbReference type="PROSITE" id="PS50157">
    <property type="entry name" value="ZINC_FINGER_C2H2_2"/>
    <property type="match status" value="3"/>
</dbReference>
<proteinExistence type="inferred from homology"/>
<evidence type="ECO:0000256" key="9">
    <source>
        <dbReference type="PROSITE-ProRule" id="PRU00042"/>
    </source>
</evidence>
<comment type="similarity">
    <text evidence="8">Belongs to the snail C2H2-type zinc-finger protein family.</text>
</comment>
<organism evidence="11 12">
    <name type="scientific">Drosophila lebanonensis</name>
    <name type="common">Fruit fly</name>
    <name type="synonym">Scaptodrosophila lebanonensis</name>
    <dbReference type="NCBI Taxonomy" id="7225"/>
    <lineage>
        <taxon>Eukaryota</taxon>
        <taxon>Metazoa</taxon>
        <taxon>Ecdysozoa</taxon>
        <taxon>Arthropoda</taxon>
        <taxon>Hexapoda</taxon>
        <taxon>Insecta</taxon>
        <taxon>Pterygota</taxon>
        <taxon>Neoptera</taxon>
        <taxon>Endopterygota</taxon>
        <taxon>Diptera</taxon>
        <taxon>Brachycera</taxon>
        <taxon>Muscomorpha</taxon>
        <taxon>Ephydroidea</taxon>
        <taxon>Drosophilidae</taxon>
        <taxon>Scaptodrosophila</taxon>
    </lineage>
</organism>
<evidence type="ECO:0000259" key="10">
    <source>
        <dbReference type="PROSITE" id="PS50157"/>
    </source>
</evidence>
<protein>
    <submittedName>
        <fullName evidence="12">Zinc finger protein 572-like</fullName>
    </submittedName>
</protein>
<dbReference type="GO" id="GO:0000978">
    <property type="term" value="F:RNA polymerase II cis-regulatory region sequence-specific DNA binding"/>
    <property type="evidence" value="ECO:0007669"/>
    <property type="project" value="TreeGrafter"/>
</dbReference>
<name>A0A6J2T244_DROLE</name>
<dbReference type="PANTHER" id="PTHR24388">
    <property type="entry name" value="ZINC FINGER PROTEIN"/>
    <property type="match status" value="1"/>
</dbReference>
<dbReference type="Gene3D" id="3.30.160.60">
    <property type="entry name" value="Classic Zinc Finger"/>
    <property type="match status" value="2"/>
</dbReference>
<reference evidence="12" key="1">
    <citation type="submission" date="2025-08" db="UniProtKB">
        <authorList>
            <consortium name="RefSeq"/>
        </authorList>
    </citation>
    <scope>IDENTIFICATION</scope>
    <source>
        <strain evidence="12">11010-0011.00</strain>
        <tissue evidence="12">Whole body</tissue>
    </source>
</reference>
<keyword evidence="3" id="KW-0677">Repeat</keyword>
<dbReference type="PANTHER" id="PTHR24388:SF54">
    <property type="entry name" value="PROTEIN ESCARGOT"/>
    <property type="match status" value="1"/>
</dbReference>
<feature type="domain" description="C2H2-type" evidence="10">
    <location>
        <begin position="125"/>
        <end position="156"/>
    </location>
</feature>
<dbReference type="GO" id="GO:0008270">
    <property type="term" value="F:zinc ion binding"/>
    <property type="evidence" value="ECO:0007669"/>
    <property type="project" value="UniProtKB-KW"/>
</dbReference>
<keyword evidence="2" id="KW-0479">Metal-binding</keyword>
<sequence>MEETPLSNSIDDNNKVNANDIDMFVANQFLAPIACYVECPYMPTEELNNLYDNVESLLPQHQLDIKNISDMELTASSNFNSQLDASTGRKPRILFKCSFCPKEFDASWNRNVHQRGHLMQEKIEFKCPETTCGRVYYKKPSLLYHQRTKGHHDWKFRCINCNKAFQKYYMLMRHINCQTCVKRFILYKK</sequence>
<dbReference type="SMART" id="SM00355">
    <property type="entry name" value="ZnF_C2H2"/>
    <property type="match status" value="3"/>
</dbReference>
<dbReference type="Pfam" id="PF00096">
    <property type="entry name" value="zf-C2H2"/>
    <property type="match status" value="1"/>
</dbReference>
<dbReference type="Proteomes" id="UP000504634">
    <property type="component" value="Unplaced"/>
</dbReference>
<dbReference type="SUPFAM" id="SSF57667">
    <property type="entry name" value="beta-beta-alpha zinc fingers"/>
    <property type="match status" value="1"/>
</dbReference>
<dbReference type="InterPro" id="IPR050527">
    <property type="entry name" value="Snail/Krueppel_Znf"/>
</dbReference>
<evidence type="ECO:0000256" key="5">
    <source>
        <dbReference type="ARBA" id="ARBA00022833"/>
    </source>
</evidence>